<feature type="region of interest" description="Disordered" evidence="1">
    <location>
        <begin position="169"/>
        <end position="194"/>
    </location>
</feature>
<evidence type="ECO:0000313" key="3">
    <source>
        <dbReference type="Proteomes" id="UP000022447"/>
    </source>
</evidence>
<feature type="compositionally biased region" description="Basic residues" evidence="1">
    <location>
        <begin position="102"/>
        <end position="119"/>
    </location>
</feature>
<organism evidence="2 3">
    <name type="scientific">Roseivivax halodurans JCM 10272</name>
    <dbReference type="NCBI Taxonomy" id="1449350"/>
    <lineage>
        <taxon>Bacteria</taxon>
        <taxon>Pseudomonadati</taxon>
        <taxon>Pseudomonadota</taxon>
        <taxon>Alphaproteobacteria</taxon>
        <taxon>Rhodobacterales</taxon>
        <taxon>Roseobacteraceae</taxon>
        <taxon>Roseivivax</taxon>
    </lineage>
</organism>
<feature type="region of interest" description="Disordered" evidence="1">
    <location>
        <begin position="90"/>
        <end position="123"/>
    </location>
</feature>
<dbReference type="EMBL" id="JALZ01000006">
    <property type="protein sequence ID" value="ETX15279.1"/>
    <property type="molecule type" value="Genomic_DNA"/>
</dbReference>
<protein>
    <submittedName>
        <fullName evidence="2">Uncharacterized protein</fullName>
    </submittedName>
</protein>
<evidence type="ECO:0000313" key="2">
    <source>
        <dbReference type="EMBL" id="ETX15279.1"/>
    </source>
</evidence>
<reference evidence="2 3" key="1">
    <citation type="submission" date="2014-01" db="EMBL/GenBank/DDBJ databases">
        <title>Roseivivax halodurans JCM 10272 Genome Sequencing.</title>
        <authorList>
            <person name="Lai Q."/>
            <person name="Li G."/>
            <person name="Shao Z."/>
        </authorList>
    </citation>
    <scope>NUCLEOTIDE SEQUENCE [LARGE SCALE GENOMIC DNA]</scope>
    <source>
        <strain evidence="2 3">JCM 10272</strain>
    </source>
</reference>
<dbReference type="AlphaFoldDB" id="X7EGQ4"/>
<proteinExistence type="predicted"/>
<sequence length="194" mass="22123">MRVGAGDHDLSGLDWLAQRLEHLAREFRELVHEEDAVMREADLTRLGPPSTADDRRLARRVVRLAERAFARDTSLVEKAGERMDHRCLERLERGKQREEPRHTRREHRLSRSRRSHHHQMMAARRRDLERPLGFLLPLHVPKIAYGGRGRDFAGLTGGEHGLTGEMLDHVKQRSGPDDPAGIDPRSLGSACFGT</sequence>
<evidence type="ECO:0000256" key="1">
    <source>
        <dbReference type="SAM" id="MobiDB-lite"/>
    </source>
</evidence>
<name>X7EGQ4_9RHOB</name>
<feature type="compositionally biased region" description="Basic and acidic residues" evidence="1">
    <location>
        <begin position="90"/>
        <end position="101"/>
    </location>
</feature>
<comment type="caution">
    <text evidence="2">The sequence shown here is derived from an EMBL/GenBank/DDBJ whole genome shotgun (WGS) entry which is preliminary data.</text>
</comment>
<dbReference type="Proteomes" id="UP000022447">
    <property type="component" value="Unassembled WGS sequence"/>
</dbReference>
<gene>
    <name evidence="2" type="ORF">OCH239_17980</name>
</gene>
<accession>X7EGQ4</accession>
<keyword evidence="3" id="KW-1185">Reference proteome</keyword>